<dbReference type="InterPro" id="IPR001005">
    <property type="entry name" value="SANT/Myb"/>
</dbReference>
<dbReference type="PANTHER" id="PTHR22705">
    <property type="entry name" value="ZINC FINGER, ZZ DOMAIN CONTAINING 3"/>
    <property type="match status" value="1"/>
</dbReference>
<dbReference type="Proteomes" id="UP000678393">
    <property type="component" value="Unassembled WGS sequence"/>
</dbReference>
<evidence type="ECO:0008006" key="11">
    <source>
        <dbReference type="Google" id="ProtNLM"/>
    </source>
</evidence>
<dbReference type="PANTHER" id="PTHR22705:SF0">
    <property type="entry name" value="ZZ-TYPE ZINC FINGER-CONTAINING PROTEIN 3"/>
    <property type="match status" value="1"/>
</dbReference>
<accession>A0A8S3Z8A7</accession>
<dbReference type="InterPro" id="IPR037830">
    <property type="entry name" value="ZZZ3"/>
</dbReference>
<gene>
    <name evidence="9" type="ORF">CUNI_LOCUS10917</name>
</gene>
<protein>
    <recommendedName>
        <fullName evidence="11">ZZ-type zinc finger-containing protein 3</fullName>
    </recommendedName>
</protein>
<dbReference type="OrthoDB" id="20473at2759"/>
<evidence type="ECO:0000259" key="8">
    <source>
        <dbReference type="PROSITE" id="PS51294"/>
    </source>
</evidence>
<dbReference type="GO" id="GO:0070461">
    <property type="term" value="C:SAGA-type complex"/>
    <property type="evidence" value="ECO:0007669"/>
    <property type="project" value="UniProtKB-ARBA"/>
</dbReference>
<dbReference type="PROSITE" id="PS50135">
    <property type="entry name" value="ZF_ZZ_2"/>
    <property type="match status" value="1"/>
</dbReference>
<reference evidence="9" key="1">
    <citation type="submission" date="2021-04" db="EMBL/GenBank/DDBJ databases">
        <authorList>
            <consortium name="Molecular Ecology Group"/>
        </authorList>
    </citation>
    <scope>NUCLEOTIDE SEQUENCE</scope>
</reference>
<dbReference type="SMART" id="SM00717">
    <property type="entry name" value="SANT"/>
    <property type="match status" value="1"/>
</dbReference>
<keyword evidence="2 4" id="KW-0863">Zinc-finger</keyword>
<dbReference type="Gene3D" id="1.10.10.60">
    <property type="entry name" value="Homeodomain-like"/>
    <property type="match status" value="1"/>
</dbReference>
<dbReference type="GO" id="GO:0008270">
    <property type="term" value="F:zinc ion binding"/>
    <property type="evidence" value="ECO:0007669"/>
    <property type="project" value="UniProtKB-KW"/>
</dbReference>
<dbReference type="AlphaFoldDB" id="A0A8S3Z8A7"/>
<dbReference type="Gene3D" id="3.30.60.90">
    <property type="match status" value="1"/>
</dbReference>
<evidence type="ECO:0000256" key="5">
    <source>
        <dbReference type="SAM" id="Coils"/>
    </source>
</evidence>
<dbReference type="CDD" id="cd00167">
    <property type="entry name" value="SANT"/>
    <property type="match status" value="1"/>
</dbReference>
<feature type="domain" description="HTH myb-type" evidence="8">
    <location>
        <begin position="164"/>
        <end position="216"/>
    </location>
</feature>
<dbReference type="InterPro" id="IPR000433">
    <property type="entry name" value="Znf_ZZ"/>
</dbReference>
<feature type="domain" description="ZZ-type" evidence="7">
    <location>
        <begin position="336"/>
        <end position="395"/>
    </location>
</feature>
<dbReference type="Pfam" id="PF00249">
    <property type="entry name" value="Myb_DNA-binding"/>
    <property type="match status" value="1"/>
</dbReference>
<evidence type="ECO:0000313" key="10">
    <source>
        <dbReference type="Proteomes" id="UP000678393"/>
    </source>
</evidence>
<feature type="domain" description="Myb-like" evidence="6">
    <location>
        <begin position="156"/>
        <end position="212"/>
    </location>
</feature>
<evidence type="ECO:0000256" key="1">
    <source>
        <dbReference type="ARBA" id="ARBA00022723"/>
    </source>
</evidence>
<dbReference type="InterPro" id="IPR043145">
    <property type="entry name" value="Znf_ZZ_sf"/>
</dbReference>
<dbReference type="PROSITE" id="PS51294">
    <property type="entry name" value="HTH_MYB"/>
    <property type="match status" value="1"/>
</dbReference>
<feature type="coiled-coil region" evidence="5">
    <location>
        <begin position="30"/>
        <end position="57"/>
    </location>
</feature>
<comment type="caution">
    <text evidence="9">The sequence shown here is derived from an EMBL/GenBank/DDBJ whole genome shotgun (WGS) entry which is preliminary data.</text>
</comment>
<dbReference type="PROSITE" id="PS01357">
    <property type="entry name" value="ZF_ZZ_1"/>
    <property type="match status" value="1"/>
</dbReference>
<proteinExistence type="predicted"/>
<dbReference type="InterPro" id="IPR017930">
    <property type="entry name" value="Myb_dom"/>
</dbReference>
<evidence type="ECO:0000256" key="4">
    <source>
        <dbReference type="PROSITE-ProRule" id="PRU00228"/>
    </source>
</evidence>
<name>A0A8S3Z8A7_9EUPU</name>
<dbReference type="PROSITE" id="PS50090">
    <property type="entry name" value="MYB_LIKE"/>
    <property type="match status" value="1"/>
</dbReference>
<dbReference type="SUPFAM" id="SSF46689">
    <property type="entry name" value="Homeodomain-like"/>
    <property type="match status" value="1"/>
</dbReference>
<dbReference type="InterPro" id="IPR009057">
    <property type="entry name" value="Homeodomain-like_sf"/>
</dbReference>
<keyword evidence="10" id="KW-1185">Reference proteome</keyword>
<keyword evidence="5" id="KW-0175">Coiled coil</keyword>
<dbReference type="SUPFAM" id="SSF57850">
    <property type="entry name" value="RING/U-box"/>
    <property type="match status" value="1"/>
</dbReference>
<keyword evidence="1" id="KW-0479">Metal-binding</keyword>
<dbReference type="EMBL" id="CAJHNH020002034">
    <property type="protein sequence ID" value="CAG5125359.1"/>
    <property type="molecule type" value="Genomic_DNA"/>
</dbReference>
<sequence length="418" mass="47547">METHGLGYEEISEPYYFETDHVALKENQDYRNLLHTIAVLEAQRQQAAEDIELLYKAQDEALADPLKFVGKLQQGTDFCFPKAQKLASLPDVQWDKYTSGALFSSFVTSRHMTRNKRSTTGAEGCDPLTCASTADSAVSSDLDVLVVRGRARDNSKPSTFNQLWTDEEQQRLESLLIQFPPEEVESKRWAKIAAALGNRTPVQVASRVQKYFLKLAREGLPVPGRTPNLAAYVRKGSHRHHRYNRLYYPHSTFLQSHTPPVWMKDDVDECELQQGPDSCAGDILAMSDTASLQEGSSEDEQYPEEIRSCPEYKELQQLLKIKRDKQPQEHPSLVQHIGYKCDNCCCEPIIGTRWHCIDCPAEMSLDFCGDCCHMSCQGDRHDPSHRLHPFRHAGLDSDYMGYFKANYNYLDPNYLPAS</sequence>
<evidence type="ECO:0000256" key="3">
    <source>
        <dbReference type="ARBA" id="ARBA00022833"/>
    </source>
</evidence>
<evidence type="ECO:0000313" key="9">
    <source>
        <dbReference type="EMBL" id="CAG5125359.1"/>
    </source>
</evidence>
<evidence type="ECO:0000256" key="2">
    <source>
        <dbReference type="ARBA" id="ARBA00022771"/>
    </source>
</evidence>
<evidence type="ECO:0000259" key="7">
    <source>
        <dbReference type="PROSITE" id="PS50135"/>
    </source>
</evidence>
<organism evidence="9 10">
    <name type="scientific">Candidula unifasciata</name>
    <dbReference type="NCBI Taxonomy" id="100452"/>
    <lineage>
        <taxon>Eukaryota</taxon>
        <taxon>Metazoa</taxon>
        <taxon>Spiralia</taxon>
        <taxon>Lophotrochozoa</taxon>
        <taxon>Mollusca</taxon>
        <taxon>Gastropoda</taxon>
        <taxon>Heterobranchia</taxon>
        <taxon>Euthyneura</taxon>
        <taxon>Panpulmonata</taxon>
        <taxon>Eupulmonata</taxon>
        <taxon>Stylommatophora</taxon>
        <taxon>Helicina</taxon>
        <taxon>Helicoidea</taxon>
        <taxon>Geomitridae</taxon>
        <taxon>Candidula</taxon>
    </lineage>
</organism>
<evidence type="ECO:0000259" key="6">
    <source>
        <dbReference type="PROSITE" id="PS50090"/>
    </source>
</evidence>
<keyword evidence="3" id="KW-0862">Zinc</keyword>